<dbReference type="Gene3D" id="2.30.330.10">
    <property type="entry name" value="SpoA-like"/>
    <property type="match status" value="1"/>
</dbReference>
<evidence type="ECO:0008006" key="3">
    <source>
        <dbReference type="Google" id="ProtNLM"/>
    </source>
</evidence>
<protein>
    <recommendedName>
        <fullName evidence="3">Flagellar motor switch protein FliN-like C-terminal domain-containing protein</fullName>
    </recommendedName>
</protein>
<accession>A0ABS1GG49</accession>
<keyword evidence="2" id="KW-1185">Reference proteome</keyword>
<proteinExistence type="predicted"/>
<evidence type="ECO:0000313" key="2">
    <source>
        <dbReference type="Proteomes" id="UP000772812"/>
    </source>
</evidence>
<comment type="caution">
    <text evidence="1">The sequence shown here is derived from an EMBL/GenBank/DDBJ whole genome shotgun (WGS) entry which is preliminary data.</text>
</comment>
<name>A0ABS1GG49_9AQUI</name>
<gene>
    <name evidence="1" type="ORF">GWK41_02280</name>
</gene>
<organism evidence="1 2">
    <name type="scientific">Persephonella atlantica</name>
    <dbReference type="NCBI Taxonomy" id="2699429"/>
    <lineage>
        <taxon>Bacteria</taxon>
        <taxon>Pseudomonadati</taxon>
        <taxon>Aquificota</taxon>
        <taxon>Aquificia</taxon>
        <taxon>Aquificales</taxon>
        <taxon>Hydrogenothermaceae</taxon>
        <taxon>Persephonella</taxon>
    </lineage>
</organism>
<dbReference type="EMBL" id="JAACYA010000001">
    <property type="protein sequence ID" value="MBK3331894.1"/>
    <property type="molecule type" value="Genomic_DNA"/>
</dbReference>
<evidence type="ECO:0000313" key="1">
    <source>
        <dbReference type="EMBL" id="MBK3331894.1"/>
    </source>
</evidence>
<reference evidence="1 2" key="1">
    <citation type="journal article" date="2021" name="Syst. Appl. Microbiol.">
        <title>Persephonella atlantica sp. nov.: How to adapt to physico-chemical gradients in high temperature hydrothermal habitats.</title>
        <authorList>
            <person name="Francois D.X."/>
            <person name="Godfroy A."/>
            <person name="Mathien C."/>
            <person name="Aube J."/>
            <person name="Cathalot C."/>
            <person name="Lesongeur F."/>
            <person name="L'Haridon S."/>
            <person name="Philippon X."/>
            <person name="Roussel E.G."/>
        </authorList>
    </citation>
    <scope>NUCLEOTIDE SEQUENCE [LARGE SCALE GENOMIC DNA]</scope>
    <source>
        <strain evidence="1 2">MO1340</strain>
    </source>
</reference>
<dbReference type="InterPro" id="IPR036429">
    <property type="entry name" value="SpoA-like_sf"/>
</dbReference>
<dbReference type="RefSeq" id="WP_200673295.1">
    <property type="nucleotide sequence ID" value="NZ_JAACYA010000001.1"/>
</dbReference>
<dbReference type="SUPFAM" id="SSF101801">
    <property type="entry name" value="Surface presentation of antigens (SPOA)"/>
    <property type="match status" value="1"/>
</dbReference>
<sequence>MKEKILLNADYYSVFSEDAALYIKSDLFVMTVFSRGSDWAEEIFKKIFHSDTTNTEVVERLEINPEDTVFDVTADQQKFDYGIIVKLFSSVEESTTNRKGEEKDISLPVVIRVFSKTIPISEIENIGETTEILISQHSQFDVELLVNGRVIGKGVLRKEQNSFKLKISQLYV</sequence>
<dbReference type="Proteomes" id="UP000772812">
    <property type="component" value="Unassembled WGS sequence"/>
</dbReference>